<keyword evidence="2" id="KW-0808">Transferase</keyword>
<dbReference type="PANTHER" id="PTHR43792">
    <property type="entry name" value="GNAT FAMILY, PUTATIVE (AFU_ORTHOLOGUE AFUA_3G00765)-RELATED-RELATED"/>
    <property type="match status" value="1"/>
</dbReference>
<evidence type="ECO:0000259" key="1">
    <source>
        <dbReference type="PROSITE" id="PS51186"/>
    </source>
</evidence>
<organism evidence="2 3">
    <name type="scientific">Pseudomonas pohangensis</name>
    <dbReference type="NCBI Taxonomy" id="364197"/>
    <lineage>
        <taxon>Bacteria</taxon>
        <taxon>Pseudomonadati</taxon>
        <taxon>Pseudomonadota</taxon>
        <taxon>Gammaproteobacteria</taxon>
        <taxon>Pseudomonadales</taxon>
        <taxon>Pseudomonadaceae</taxon>
        <taxon>Pseudomonas</taxon>
    </lineage>
</organism>
<dbReference type="InterPro" id="IPR051531">
    <property type="entry name" value="N-acetyltransferase"/>
</dbReference>
<evidence type="ECO:0000313" key="2">
    <source>
        <dbReference type="EMBL" id="SDU26868.1"/>
    </source>
</evidence>
<dbReference type="EMBL" id="LT629785">
    <property type="protein sequence ID" value="SDU26868.1"/>
    <property type="molecule type" value="Genomic_DNA"/>
</dbReference>
<sequence>MPLPELHTARLHLRNWQPADLPRFAVLNDDAQVMQYFPGRFDREQSDALAARIQRHIEQNGFGVWVLERHEQPGLIGILGLQQVQFDSAFTPAVEIAWRLLPAFWHQGLATEAAQAALRFAFEQLALPQVLAFTVPANLPSQALMQRLGMQRDPAEDFLHPLLPKNHPLRPHLLYRLEQARWLRLQQAAGRQ</sequence>
<protein>
    <submittedName>
        <fullName evidence="2">Protein N-acetyltransferase, RimJ/RimL family</fullName>
    </submittedName>
</protein>
<gene>
    <name evidence="2" type="ORF">SAMN05216296_2757</name>
</gene>
<dbReference type="Gene3D" id="3.40.630.30">
    <property type="match status" value="1"/>
</dbReference>
<dbReference type="GO" id="GO:0016747">
    <property type="term" value="F:acyltransferase activity, transferring groups other than amino-acyl groups"/>
    <property type="evidence" value="ECO:0007669"/>
    <property type="project" value="InterPro"/>
</dbReference>
<dbReference type="Proteomes" id="UP000243232">
    <property type="component" value="Chromosome I"/>
</dbReference>
<proteinExistence type="predicted"/>
<evidence type="ECO:0000313" key="3">
    <source>
        <dbReference type="Proteomes" id="UP000243232"/>
    </source>
</evidence>
<dbReference type="SUPFAM" id="SSF55729">
    <property type="entry name" value="Acyl-CoA N-acyltransferases (Nat)"/>
    <property type="match status" value="1"/>
</dbReference>
<dbReference type="InterPro" id="IPR000182">
    <property type="entry name" value="GNAT_dom"/>
</dbReference>
<dbReference type="RefSeq" id="WP_090196448.1">
    <property type="nucleotide sequence ID" value="NZ_LT629785.1"/>
</dbReference>
<reference evidence="3" key="1">
    <citation type="submission" date="2016-10" db="EMBL/GenBank/DDBJ databases">
        <authorList>
            <person name="Varghese N."/>
            <person name="Submissions S."/>
        </authorList>
    </citation>
    <scope>NUCLEOTIDE SEQUENCE [LARGE SCALE GENOMIC DNA]</scope>
    <source>
        <strain evidence="3">DSM 17875</strain>
    </source>
</reference>
<dbReference type="InterPro" id="IPR016181">
    <property type="entry name" value="Acyl_CoA_acyltransferase"/>
</dbReference>
<dbReference type="STRING" id="364197.SAMN05216296_2757"/>
<accession>A0A1H2H5K8</accession>
<dbReference type="PANTHER" id="PTHR43792:SF1">
    <property type="entry name" value="N-ACETYLTRANSFERASE DOMAIN-CONTAINING PROTEIN"/>
    <property type="match status" value="1"/>
</dbReference>
<name>A0A1H2H5K8_9PSED</name>
<dbReference type="OrthoDB" id="9801656at2"/>
<dbReference type="Pfam" id="PF13302">
    <property type="entry name" value="Acetyltransf_3"/>
    <property type="match status" value="1"/>
</dbReference>
<feature type="domain" description="N-acetyltransferase" evidence="1">
    <location>
        <begin position="11"/>
        <end position="170"/>
    </location>
</feature>
<keyword evidence="3" id="KW-1185">Reference proteome</keyword>
<dbReference type="PROSITE" id="PS51186">
    <property type="entry name" value="GNAT"/>
    <property type="match status" value="1"/>
</dbReference>
<dbReference type="AlphaFoldDB" id="A0A1H2H5K8"/>